<dbReference type="InterPro" id="IPR020557">
    <property type="entry name" value="Fumarate_lyase_CS"/>
</dbReference>
<dbReference type="FunFam" id="1.20.200.10:FF:000001">
    <property type="entry name" value="Fumarate hydratase, mitochondrial"/>
    <property type="match status" value="1"/>
</dbReference>
<dbReference type="FunFam" id="1.10.275.10:FF:000001">
    <property type="entry name" value="Fumarate hydratase, mitochondrial"/>
    <property type="match status" value="1"/>
</dbReference>
<organism evidence="4 6">
    <name type="scientific">Candidatus Sysuiplasma superficiale</name>
    <dbReference type="NCBI Taxonomy" id="2823368"/>
    <lineage>
        <taxon>Archaea</taxon>
        <taxon>Methanobacteriati</taxon>
        <taxon>Thermoplasmatota</taxon>
        <taxon>Thermoplasmata</taxon>
        <taxon>Candidatus Sysuiplasmatales</taxon>
        <taxon>Candidatus Sysuiplasmataceae</taxon>
        <taxon>Candidatus Sysuiplasma</taxon>
    </lineage>
</organism>
<dbReference type="InterPro" id="IPR051546">
    <property type="entry name" value="Aspartate_Ammonia-Lyase"/>
</dbReference>
<dbReference type="Proteomes" id="UP000750197">
    <property type="component" value="Unassembled WGS sequence"/>
</dbReference>
<sequence>MDFRKERDSLGEMLVPEDAYYGVQTRRALENFQISGLHQSDEFIWATAAVKLAASRANMRTGALDRKRGEAIAAAALEVLKGGMRDQFVLDVFQAGAGTSHNMNANEVLANRAIEILGGKRGDYTVVHPNDHVNMSQSTNDTVPTTIRLASIRLIGELNSELRNLIKSFRRKGKEFDDVIKSGRTHLEDAAPVRLGQEFNAYADMLSIDSERLVHVIDRLSELNIGATAVGTGVNADPSYVREVVKELRAITHFKLRNSEHLMALTQSMSDFVEASGALRCLAVDITKIANDLRLMNSGPVTGLAEISLPAVQPGSSIMPGKVNPVIAECMNMIAFQCMGNDLSVSLASQAGQLELNVMMPLIAFDIIFSLKIMKNGLKMFREKMVEGITANRQRCLEMVERSPGIALVLNPYIGYSKAAEAVKESLRTGKSIRQIVLEKGWLDDKTLNRVLDFRAMTEPGVKGRDRRRAK</sequence>
<dbReference type="EMBL" id="JAGVSJ010000002">
    <property type="protein sequence ID" value="MBX8631192.1"/>
    <property type="molecule type" value="Genomic_DNA"/>
</dbReference>
<dbReference type="PROSITE" id="PS00163">
    <property type="entry name" value="FUMARATE_LYASES"/>
    <property type="match status" value="1"/>
</dbReference>
<evidence type="ECO:0000259" key="3">
    <source>
        <dbReference type="Pfam" id="PF10415"/>
    </source>
</evidence>
<feature type="domain" description="Fumarate lyase N-terminal" evidence="2">
    <location>
        <begin position="11"/>
        <end position="340"/>
    </location>
</feature>
<dbReference type="Pfam" id="PF10415">
    <property type="entry name" value="FumaraseC_C"/>
    <property type="match status" value="1"/>
</dbReference>
<comment type="caution">
    <text evidence="4">The sequence shown here is derived from an EMBL/GenBank/DDBJ whole genome shotgun (WGS) entry which is preliminary data.</text>
</comment>
<dbReference type="InterPro" id="IPR000362">
    <property type="entry name" value="Fumarate_lyase_fam"/>
</dbReference>
<reference evidence="4" key="1">
    <citation type="submission" date="2021-04" db="EMBL/GenBank/DDBJ databases">
        <title>Genomic insights into ecological role and evolution of a novel Thermoplasmata order Candidatus Sysuiplasmatales.</title>
        <authorList>
            <person name="Yuan Y."/>
        </authorList>
    </citation>
    <scope>NUCLEOTIDE SEQUENCE</scope>
    <source>
        <strain evidence="5">TUT19-bin139</strain>
        <strain evidence="4">YP2-bin.285</strain>
    </source>
</reference>
<dbReference type="AlphaFoldDB" id="A0A8J7YI51"/>
<feature type="domain" description="Fumarase C C-terminal" evidence="3">
    <location>
        <begin position="409"/>
        <end position="459"/>
    </location>
</feature>
<dbReference type="Gene3D" id="1.10.275.10">
    <property type="entry name" value="Fumarase/aspartase (N-terminal domain)"/>
    <property type="match status" value="1"/>
</dbReference>
<dbReference type="GO" id="GO:0006531">
    <property type="term" value="P:aspartate metabolic process"/>
    <property type="evidence" value="ECO:0007669"/>
    <property type="project" value="TreeGrafter"/>
</dbReference>
<dbReference type="Gene3D" id="1.10.40.30">
    <property type="entry name" value="Fumarase/aspartase (C-terminal domain)"/>
    <property type="match status" value="1"/>
</dbReference>
<evidence type="ECO:0000256" key="1">
    <source>
        <dbReference type="ARBA" id="ARBA00023239"/>
    </source>
</evidence>
<name>A0A8J7YI51_9ARCH</name>
<dbReference type="GO" id="GO:0008797">
    <property type="term" value="F:aspartate ammonia-lyase activity"/>
    <property type="evidence" value="ECO:0007669"/>
    <property type="project" value="TreeGrafter"/>
</dbReference>
<dbReference type="PRINTS" id="PR00145">
    <property type="entry name" value="ARGSUCLYASE"/>
</dbReference>
<dbReference type="Gene3D" id="1.20.200.10">
    <property type="entry name" value="Fumarase/aspartase (Central domain)"/>
    <property type="match status" value="1"/>
</dbReference>
<dbReference type="InterPro" id="IPR008948">
    <property type="entry name" value="L-Aspartase-like"/>
</dbReference>
<dbReference type="InterPro" id="IPR024083">
    <property type="entry name" value="Fumarase/histidase_N"/>
</dbReference>
<dbReference type="NCBIfam" id="NF008909">
    <property type="entry name" value="PRK12273.1"/>
    <property type="match status" value="1"/>
</dbReference>
<dbReference type="InterPro" id="IPR022761">
    <property type="entry name" value="Fumarate_lyase_N"/>
</dbReference>
<evidence type="ECO:0000259" key="2">
    <source>
        <dbReference type="Pfam" id="PF00206"/>
    </source>
</evidence>
<dbReference type="GO" id="GO:0005829">
    <property type="term" value="C:cytosol"/>
    <property type="evidence" value="ECO:0007669"/>
    <property type="project" value="TreeGrafter"/>
</dbReference>
<gene>
    <name evidence="4" type="ORF">J9259_01525</name>
    <name evidence="5" type="ORF">KIY12_06030</name>
</gene>
<dbReference type="GO" id="GO:0006099">
    <property type="term" value="P:tricarboxylic acid cycle"/>
    <property type="evidence" value="ECO:0007669"/>
    <property type="project" value="InterPro"/>
</dbReference>
<evidence type="ECO:0000313" key="4">
    <source>
        <dbReference type="EMBL" id="MBX8631192.1"/>
    </source>
</evidence>
<dbReference type="PRINTS" id="PR00149">
    <property type="entry name" value="FUMRATELYASE"/>
</dbReference>
<evidence type="ECO:0000313" key="5">
    <source>
        <dbReference type="EMBL" id="MBX8644264.1"/>
    </source>
</evidence>
<dbReference type="Pfam" id="PF00206">
    <property type="entry name" value="Lyase_1"/>
    <property type="match status" value="1"/>
</dbReference>
<dbReference type="PANTHER" id="PTHR42696">
    <property type="entry name" value="ASPARTATE AMMONIA-LYASE"/>
    <property type="match status" value="1"/>
</dbReference>
<dbReference type="Proteomes" id="UP000716004">
    <property type="component" value="Unassembled WGS sequence"/>
</dbReference>
<protein>
    <submittedName>
        <fullName evidence="4">Aspartate ammonia-lyase</fullName>
    </submittedName>
</protein>
<accession>A0A8J7YI51</accession>
<proteinExistence type="predicted"/>
<keyword evidence="1" id="KW-0456">Lyase</keyword>
<evidence type="ECO:0000313" key="6">
    <source>
        <dbReference type="Proteomes" id="UP000716004"/>
    </source>
</evidence>
<dbReference type="SUPFAM" id="SSF48557">
    <property type="entry name" value="L-aspartase-like"/>
    <property type="match status" value="1"/>
</dbReference>
<dbReference type="CDD" id="cd01357">
    <property type="entry name" value="Aspartase"/>
    <property type="match status" value="1"/>
</dbReference>
<dbReference type="InterPro" id="IPR018951">
    <property type="entry name" value="Fumarase_C_C"/>
</dbReference>
<dbReference type="EMBL" id="JAHEAC010000049">
    <property type="protein sequence ID" value="MBX8644264.1"/>
    <property type="molecule type" value="Genomic_DNA"/>
</dbReference>
<dbReference type="PANTHER" id="PTHR42696:SF2">
    <property type="entry name" value="ASPARTATE AMMONIA-LYASE"/>
    <property type="match status" value="1"/>
</dbReference>